<dbReference type="EMBL" id="JAJEQN010000002">
    <property type="protein sequence ID" value="MCC2220197.1"/>
    <property type="molecule type" value="Genomic_DNA"/>
</dbReference>
<evidence type="ECO:0000259" key="1">
    <source>
        <dbReference type="Pfam" id="PF26351"/>
    </source>
</evidence>
<organism evidence="2 3">
    <name type="scientific">Anthropogastromicrobium aceti</name>
    <dbReference type="NCBI Taxonomy" id="2981768"/>
    <lineage>
        <taxon>Bacteria</taxon>
        <taxon>Bacillati</taxon>
        <taxon>Bacillota</taxon>
        <taxon>Clostridia</taxon>
        <taxon>Lachnospirales</taxon>
        <taxon>Lachnospiraceae</taxon>
        <taxon>Anthropogastromicrobium</taxon>
    </lineage>
</organism>
<proteinExistence type="predicted"/>
<keyword evidence="3" id="KW-1185">Reference proteome</keyword>
<comment type="caution">
    <text evidence="2">The sequence shown here is derived from an EMBL/GenBank/DDBJ whole genome shotgun (WGS) entry which is preliminary data.</text>
</comment>
<evidence type="ECO:0000313" key="2">
    <source>
        <dbReference type="EMBL" id="MCC2220197.1"/>
    </source>
</evidence>
<dbReference type="Proteomes" id="UP001198200">
    <property type="component" value="Unassembled WGS sequence"/>
</dbReference>
<dbReference type="RefSeq" id="WP_308730872.1">
    <property type="nucleotide sequence ID" value="NZ_JAJEQN010000002.1"/>
</dbReference>
<sequence>MANNIQPEMIRTTKNQRERFAYALEQVVGKDHVRDGIGTLSEKTVHAVLKYYYEQDQSHHEIILEKSVADIFTGSEVIEIQTRALYRLKPKLEKFLPLYPVTVVYPIPYDKWVCWINEETGEITQKRKSPKKGTPYLAFKELYTIRDFLQDPNFHVRLVLMDMEEYRILNGWSKDKKRGGERFDRLPLRLEDEVVLDSARDYLQLLPLELAEEFTSADFAKLVKIPRQLAGTVLLVLWQLGLVERVGKVGNRYLYRVAANASDTKDSASS</sequence>
<reference evidence="2 3" key="1">
    <citation type="submission" date="2021-10" db="EMBL/GenBank/DDBJ databases">
        <title>Anaerobic single-cell dispensing facilitates the cultivation of human gut bacteria.</title>
        <authorList>
            <person name="Afrizal A."/>
        </authorList>
    </citation>
    <scope>NUCLEOTIDE SEQUENCE [LARGE SCALE GENOMIC DNA]</scope>
    <source>
        <strain evidence="2 3">CLA-AA-H224</strain>
    </source>
</reference>
<dbReference type="InterPro" id="IPR058404">
    <property type="entry name" value="DUF8091"/>
</dbReference>
<evidence type="ECO:0000313" key="3">
    <source>
        <dbReference type="Proteomes" id="UP001198200"/>
    </source>
</evidence>
<name>A0AAE3JBT8_9FIRM</name>
<accession>A0AAE3JBT8</accession>
<protein>
    <recommendedName>
        <fullName evidence="1">DUF8091 domain-containing protein</fullName>
    </recommendedName>
</protein>
<feature type="domain" description="DUF8091" evidence="1">
    <location>
        <begin position="43"/>
        <end position="196"/>
    </location>
</feature>
<gene>
    <name evidence="2" type="ORF">LKD48_00850</name>
</gene>
<dbReference type="AlphaFoldDB" id="A0AAE3JBT8"/>
<dbReference type="Pfam" id="PF26351">
    <property type="entry name" value="DUF8091"/>
    <property type="match status" value="1"/>
</dbReference>